<dbReference type="OrthoDB" id="292264at2"/>
<gene>
    <name evidence="1" type="ordered locus">Solca_4428</name>
</gene>
<dbReference type="STRING" id="929556.Solca_4428"/>
<accession>H8KN85</accession>
<proteinExistence type="predicted"/>
<keyword evidence="2" id="KW-1185">Reference proteome</keyword>
<name>H8KN85_SOLCM</name>
<evidence type="ECO:0000313" key="2">
    <source>
        <dbReference type="Proteomes" id="UP000007590"/>
    </source>
</evidence>
<dbReference type="RefSeq" id="WP_014682640.1">
    <property type="nucleotide sequence ID" value="NC_017770.1"/>
</dbReference>
<dbReference type="AlphaFoldDB" id="H8KN85"/>
<reference evidence="1" key="1">
    <citation type="submission" date="2012-02" db="EMBL/GenBank/DDBJ databases">
        <title>The complete genome of Solitalea canadensis DSM 3403.</title>
        <authorList>
            <consortium name="US DOE Joint Genome Institute (JGI-PGF)"/>
            <person name="Lucas S."/>
            <person name="Copeland A."/>
            <person name="Lapidus A."/>
            <person name="Glavina del Rio T."/>
            <person name="Dalin E."/>
            <person name="Tice H."/>
            <person name="Bruce D."/>
            <person name="Goodwin L."/>
            <person name="Pitluck S."/>
            <person name="Peters L."/>
            <person name="Ovchinnikova G."/>
            <person name="Lu M."/>
            <person name="Kyrpides N."/>
            <person name="Mavromatis K."/>
            <person name="Ivanova N."/>
            <person name="Brettin T."/>
            <person name="Detter J.C."/>
            <person name="Han C."/>
            <person name="Larimer F."/>
            <person name="Land M."/>
            <person name="Hauser L."/>
            <person name="Markowitz V."/>
            <person name="Cheng J.-F."/>
            <person name="Hugenholtz P."/>
            <person name="Woyke T."/>
            <person name="Wu D."/>
            <person name="Spring S."/>
            <person name="Schroeder M."/>
            <person name="Kopitz M."/>
            <person name="Brambilla E."/>
            <person name="Klenk H.-P."/>
            <person name="Eisen J.A."/>
        </authorList>
    </citation>
    <scope>NUCLEOTIDE SEQUENCE</scope>
    <source>
        <strain evidence="1">DSM 3403</strain>
    </source>
</reference>
<protein>
    <submittedName>
        <fullName evidence="1">Uncharacterized protein</fullName>
    </submittedName>
</protein>
<dbReference type="eggNOG" id="COG0457">
    <property type="taxonomic scope" value="Bacteria"/>
</dbReference>
<sequence>MEHLTYSLKIPDHLKFEDIIDNKNKGARFVFFECIFPRPFFRPAVRISKIYYLQPGEMAVKFSRKYNVVNLLIGWWGLPFGPEYTYRAIKSNLEGIDITDDIYANITEESFQKKKVTITKIENIFMHPDKDSAKEMTKCFKKFIAQNGTFKDIPIFALYTDTETPYFVIGLNTIDIGKAEELRKLIYKYFYKENRFDLIDINDETEFSEKLKKQGLHINCQH</sequence>
<dbReference type="HOGENOM" id="CLU_1244647_0_0_10"/>
<evidence type="ECO:0000313" key="1">
    <source>
        <dbReference type="EMBL" id="AFD09418.1"/>
    </source>
</evidence>
<organism evidence="1 2">
    <name type="scientific">Solitalea canadensis (strain ATCC 29591 / DSM 3403 / JCM 21819 / LMG 8368 / NBRC 15130 / NCIMB 12057 / USAM 9D)</name>
    <name type="common">Flexibacter canadensis</name>
    <dbReference type="NCBI Taxonomy" id="929556"/>
    <lineage>
        <taxon>Bacteria</taxon>
        <taxon>Pseudomonadati</taxon>
        <taxon>Bacteroidota</taxon>
        <taxon>Sphingobacteriia</taxon>
        <taxon>Sphingobacteriales</taxon>
        <taxon>Sphingobacteriaceae</taxon>
        <taxon>Solitalea</taxon>
    </lineage>
</organism>
<dbReference type="Proteomes" id="UP000007590">
    <property type="component" value="Chromosome"/>
</dbReference>
<dbReference type="EMBL" id="CP003349">
    <property type="protein sequence ID" value="AFD09418.1"/>
    <property type="molecule type" value="Genomic_DNA"/>
</dbReference>
<dbReference type="KEGG" id="scn:Solca_4428"/>